<evidence type="ECO:0000256" key="1">
    <source>
        <dbReference type="ARBA" id="ARBA00022723"/>
    </source>
</evidence>
<dbReference type="PANTHER" id="PTHR47841:SF7">
    <property type="entry name" value="CYSTEINE_HISTIDINE-RICH C1 DOMAIN PROTEIN"/>
    <property type="match status" value="1"/>
</dbReference>
<dbReference type="PaxDb" id="4081-Solyc09g011270.2.1"/>
<feature type="domain" description="DC1" evidence="5">
    <location>
        <begin position="125"/>
        <end position="170"/>
    </location>
</feature>
<feature type="domain" description="DC1" evidence="5">
    <location>
        <begin position="65"/>
        <end position="114"/>
    </location>
</feature>
<evidence type="ECO:0000313" key="6">
    <source>
        <dbReference type="EnsemblPlants" id="Solyc09g011270.3.1"/>
    </source>
</evidence>
<evidence type="ECO:0000259" key="5">
    <source>
        <dbReference type="Pfam" id="PF03107"/>
    </source>
</evidence>
<dbReference type="InterPro" id="IPR004146">
    <property type="entry name" value="DC1"/>
</dbReference>
<dbReference type="Pfam" id="PF03107">
    <property type="entry name" value="C1_2"/>
    <property type="match status" value="3"/>
</dbReference>
<dbReference type="Gene3D" id="3.30.60.90">
    <property type="match status" value="1"/>
</dbReference>
<name>A0A3Q7I044_SOLLC</name>
<dbReference type="SUPFAM" id="SSF57889">
    <property type="entry name" value="Cysteine-rich domain"/>
    <property type="match status" value="2"/>
</dbReference>
<proteinExistence type="predicted"/>
<evidence type="ECO:0000313" key="7">
    <source>
        <dbReference type="Proteomes" id="UP000004994"/>
    </source>
</evidence>
<dbReference type="PANTHER" id="PTHR47841">
    <property type="entry name" value="DIACYLGLYCEROL KINASE THETA-LIKE-RELATED"/>
    <property type="match status" value="1"/>
</dbReference>
<dbReference type="GO" id="GO:0008270">
    <property type="term" value="F:zinc ion binding"/>
    <property type="evidence" value="ECO:0007669"/>
    <property type="project" value="UniProtKB-KW"/>
</dbReference>
<dbReference type="Proteomes" id="UP000004994">
    <property type="component" value="Chromosome 9"/>
</dbReference>
<dbReference type="AlphaFoldDB" id="A0A3Q7I044"/>
<reference evidence="6" key="1">
    <citation type="journal article" date="2012" name="Nature">
        <title>The tomato genome sequence provides insights into fleshy fruit evolution.</title>
        <authorList>
            <consortium name="Tomato Genome Consortium"/>
        </authorList>
    </citation>
    <scope>NUCLEOTIDE SEQUENCE [LARGE SCALE GENOMIC DNA]</scope>
    <source>
        <strain evidence="6">cv. Heinz 1706</strain>
    </source>
</reference>
<sequence>MAPIHKNPIQHLLHPNHSLTLFDSNTKYVCDGCKTLGIGKRFNCSECDFDLHEYCGTCPMNLSSFLHPYHSLKLVTRMPHGNRQLDRICNVCCDSIEGLFYRCKTCEFDVHPLCTLLPQTLRHVLHEEHPLRLLSSSESRTCVICKGACNAFSWRYRCALCDFDIHMECMLVQCKKQKTWLGISNEIHLLNKRNRMACLKDLHQMELKEEEKKK</sequence>
<evidence type="ECO:0000256" key="2">
    <source>
        <dbReference type="ARBA" id="ARBA00022737"/>
    </source>
</evidence>
<keyword evidence="7" id="KW-1185">Reference proteome</keyword>
<evidence type="ECO:0000256" key="3">
    <source>
        <dbReference type="ARBA" id="ARBA00022771"/>
    </source>
</evidence>
<keyword evidence="2" id="KW-0677">Repeat</keyword>
<feature type="domain" description="DC1" evidence="5">
    <location>
        <begin position="13"/>
        <end position="55"/>
    </location>
</feature>
<organism evidence="6">
    <name type="scientific">Solanum lycopersicum</name>
    <name type="common">Tomato</name>
    <name type="synonym">Lycopersicon esculentum</name>
    <dbReference type="NCBI Taxonomy" id="4081"/>
    <lineage>
        <taxon>Eukaryota</taxon>
        <taxon>Viridiplantae</taxon>
        <taxon>Streptophyta</taxon>
        <taxon>Embryophyta</taxon>
        <taxon>Tracheophyta</taxon>
        <taxon>Spermatophyta</taxon>
        <taxon>Magnoliopsida</taxon>
        <taxon>eudicotyledons</taxon>
        <taxon>Gunneridae</taxon>
        <taxon>Pentapetalae</taxon>
        <taxon>asterids</taxon>
        <taxon>lamiids</taxon>
        <taxon>Solanales</taxon>
        <taxon>Solanaceae</taxon>
        <taxon>Solanoideae</taxon>
        <taxon>Solaneae</taxon>
        <taxon>Solanum</taxon>
        <taxon>Solanum subgen. Lycopersicon</taxon>
    </lineage>
</organism>
<dbReference type="EnsemblPlants" id="Solyc09g011270.3.1">
    <property type="protein sequence ID" value="Solyc09g011270.3.1"/>
    <property type="gene ID" value="Solyc09g011270.3"/>
</dbReference>
<evidence type="ECO:0000256" key="4">
    <source>
        <dbReference type="ARBA" id="ARBA00022833"/>
    </source>
</evidence>
<dbReference type="InterPro" id="IPR043145">
    <property type="entry name" value="Znf_ZZ_sf"/>
</dbReference>
<protein>
    <recommendedName>
        <fullName evidence="5">DC1 domain-containing protein</fullName>
    </recommendedName>
</protein>
<dbReference type="Gramene" id="Solyc09g011270.3.1">
    <property type="protein sequence ID" value="Solyc09g011270.3.1"/>
    <property type="gene ID" value="Solyc09g011270.3"/>
</dbReference>
<keyword evidence="3" id="KW-0863">Zinc-finger</keyword>
<keyword evidence="1" id="KW-0479">Metal-binding</keyword>
<dbReference type="InParanoid" id="A0A3Q7I044"/>
<dbReference type="OMA" id="HITCDIC"/>
<dbReference type="InterPro" id="IPR046349">
    <property type="entry name" value="C1-like_sf"/>
</dbReference>
<accession>A0A3Q7I044</accession>
<reference evidence="6" key="2">
    <citation type="submission" date="2019-01" db="UniProtKB">
        <authorList>
            <consortium name="EnsemblPlants"/>
        </authorList>
    </citation>
    <scope>IDENTIFICATION</scope>
    <source>
        <strain evidence="6">cv. Heinz 1706</strain>
    </source>
</reference>
<keyword evidence="4" id="KW-0862">Zinc</keyword>